<gene>
    <name evidence="4" type="primary">kanE_2</name>
    <name evidence="3" type="ORF">ASJ82_02580</name>
    <name evidence="4" type="ORF">MSCUN_12400</name>
</gene>
<dbReference type="RefSeq" id="WP_095608280.1">
    <property type="nucleotide sequence ID" value="NZ_LMVN01000007.1"/>
</dbReference>
<dbReference type="CDD" id="cd03801">
    <property type="entry name" value="GT4_PimA-like"/>
    <property type="match status" value="1"/>
</dbReference>
<evidence type="ECO:0000313" key="4">
    <source>
        <dbReference type="EMBL" id="PWL07997.1"/>
    </source>
</evidence>
<dbReference type="SUPFAM" id="SSF53756">
    <property type="entry name" value="UDP-Glycosyltransferase/glycogen phosphorylase"/>
    <property type="match status" value="1"/>
</dbReference>
<dbReference type="InterPro" id="IPR001296">
    <property type="entry name" value="Glyco_trans_1"/>
</dbReference>
<proteinExistence type="predicted"/>
<dbReference type="Pfam" id="PF00534">
    <property type="entry name" value="Glycos_transf_1"/>
    <property type="match status" value="1"/>
</dbReference>
<evidence type="ECO:0000259" key="2">
    <source>
        <dbReference type="Pfam" id="PF00534"/>
    </source>
</evidence>
<dbReference type="EC" id="2.4.1.301" evidence="4"/>
<keyword evidence="4" id="KW-0328">Glycosyltransferase</keyword>
<dbReference type="OrthoDB" id="132546at2157"/>
<keyword evidence="1 4" id="KW-0808">Transferase</keyword>
<dbReference type="AlphaFoldDB" id="A0A2A2HEZ0"/>
<evidence type="ECO:0000313" key="3">
    <source>
        <dbReference type="EMBL" id="PAV07834.1"/>
    </source>
</evidence>
<reference evidence="4 6" key="1">
    <citation type="submission" date="2016-04" db="EMBL/GenBank/DDBJ databases">
        <title>Genome sequence of Methanosphaera cuniculi DSM 4103.</title>
        <authorList>
            <person name="Poehlein A."/>
            <person name="Seedorf H."/>
            <person name="Daniel R."/>
        </authorList>
    </citation>
    <scope>NUCLEOTIDE SEQUENCE [LARGE SCALE GENOMIC DNA]</scope>
    <source>
        <strain evidence="4 6">DSM 4103</strain>
    </source>
</reference>
<evidence type="ECO:0000313" key="6">
    <source>
        <dbReference type="Proteomes" id="UP000246004"/>
    </source>
</evidence>
<dbReference type="PANTHER" id="PTHR46401:SF2">
    <property type="entry name" value="GLYCOSYLTRANSFERASE WBBK-RELATED"/>
    <property type="match status" value="1"/>
</dbReference>
<name>A0A2A2HEZ0_9EURY</name>
<accession>A0A2A2HEZ0</accession>
<dbReference type="EMBL" id="LWMS01000042">
    <property type="protein sequence ID" value="PWL07997.1"/>
    <property type="molecule type" value="Genomic_DNA"/>
</dbReference>
<protein>
    <submittedName>
        <fullName evidence="4">Alpha-D-kanosaminyltransferase</fullName>
        <ecNumber evidence="4">2.4.1.301</ecNumber>
    </submittedName>
</protein>
<evidence type="ECO:0000313" key="5">
    <source>
        <dbReference type="Proteomes" id="UP000217528"/>
    </source>
</evidence>
<dbReference type="PANTHER" id="PTHR46401">
    <property type="entry name" value="GLYCOSYLTRANSFERASE WBBK-RELATED"/>
    <property type="match status" value="1"/>
</dbReference>
<feature type="domain" description="Glycosyl transferase family 1" evidence="2">
    <location>
        <begin position="188"/>
        <end position="348"/>
    </location>
</feature>
<organism evidence="3 5">
    <name type="scientific">Methanosphaera cuniculi</name>
    <dbReference type="NCBI Taxonomy" id="1077256"/>
    <lineage>
        <taxon>Archaea</taxon>
        <taxon>Methanobacteriati</taxon>
        <taxon>Methanobacteriota</taxon>
        <taxon>Methanomada group</taxon>
        <taxon>Methanobacteria</taxon>
        <taxon>Methanobacteriales</taxon>
        <taxon>Methanobacteriaceae</taxon>
        <taxon>Methanosphaera</taxon>
    </lineage>
</organism>
<dbReference type="EMBL" id="LMVN01000007">
    <property type="protein sequence ID" value="PAV07834.1"/>
    <property type="molecule type" value="Genomic_DNA"/>
</dbReference>
<dbReference type="Proteomes" id="UP000217528">
    <property type="component" value="Unassembled WGS sequence"/>
</dbReference>
<dbReference type="Proteomes" id="UP000246004">
    <property type="component" value="Unassembled WGS sequence"/>
</dbReference>
<evidence type="ECO:0000256" key="1">
    <source>
        <dbReference type="ARBA" id="ARBA00022679"/>
    </source>
</evidence>
<sequence length="373" mass="43683">MTEKLKILFIHNTAMWYRIPFFKQLALNYDLHLVFTHFEVISSIYNSTTTRNIKGLEDVNYTILENDKKGNTQNLDKILKEDYDIIIGGSWDSIAELRETIKISRYAHKHNIPFIIWREDWDWKRPNNIKQKILDKTIKHLTQKADQILVPGTIHKQYFQKLGVKPENITIMPNVSNIKGYNPNITQDTNIKTILYVGRLIKRKGVIYLIKAFKKLHKKHENVRLIIVGEGDEEKTLKKYIKDHKIPDITFTGKIPNNQLKDYYQMANLVVVPSTDDEMGDPWVFILNEAMYYSNPVIATDAVGAAYDMIEDNGYMVKQRNPDELYIKMDEIISNPKIEESMSKKSKEIIDKKYQYKNMTNAFDNAIKKVKKS</sequence>
<keyword evidence="5" id="KW-1185">Reference proteome</keyword>
<dbReference type="GO" id="GO:0016757">
    <property type="term" value="F:glycosyltransferase activity"/>
    <property type="evidence" value="ECO:0007669"/>
    <property type="project" value="UniProtKB-KW"/>
</dbReference>
<reference evidence="3 5" key="2">
    <citation type="journal article" date="2017" name="BMC Genomics">
        <title>Genomic analysis of methanogenic archaea reveals a shift towards energy conservation.</title>
        <authorList>
            <person name="Gilmore S.P."/>
            <person name="Henske J.K."/>
            <person name="Sexton J.A."/>
            <person name="Solomon K.V."/>
            <person name="Seppala S."/>
            <person name="Yoo J.I."/>
            <person name="Huyett L.M."/>
            <person name="Pressman A."/>
            <person name="Cogan J.Z."/>
            <person name="Kivenson V."/>
            <person name="Peng X."/>
            <person name="Tan Y."/>
            <person name="Valentine D.L."/>
            <person name="O'Malley M.A."/>
        </authorList>
    </citation>
    <scope>NUCLEOTIDE SEQUENCE [LARGE SCALE GENOMIC DNA]</scope>
    <source>
        <strain evidence="3 5">1R-7</strain>
    </source>
</reference>
<comment type="caution">
    <text evidence="3">The sequence shown here is derived from an EMBL/GenBank/DDBJ whole genome shotgun (WGS) entry which is preliminary data.</text>
</comment>
<dbReference type="Gene3D" id="3.40.50.2000">
    <property type="entry name" value="Glycogen Phosphorylase B"/>
    <property type="match status" value="2"/>
</dbReference>